<name>A0A392M3S3_9FABA</name>
<keyword evidence="2" id="KW-1185">Reference proteome</keyword>
<evidence type="ECO:0000313" key="1">
    <source>
        <dbReference type="EMBL" id="MCH81909.1"/>
    </source>
</evidence>
<evidence type="ECO:0000313" key="2">
    <source>
        <dbReference type="Proteomes" id="UP000265520"/>
    </source>
</evidence>
<feature type="non-terminal residue" evidence="1">
    <location>
        <position position="203"/>
    </location>
</feature>
<reference evidence="1 2" key="1">
    <citation type="journal article" date="2018" name="Front. Plant Sci.">
        <title>Red Clover (Trifolium pratense) and Zigzag Clover (T. medium) - A Picture of Genomic Similarities and Differences.</title>
        <authorList>
            <person name="Dluhosova J."/>
            <person name="Istvanek J."/>
            <person name="Nedelnik J."/>
            <person name="Repkova J."/>
        </authorList>
    </citation>
    <scope>NUCLEOTIDE SEQUENCE [LARGE SCALE GENOMIC DNA]</scope>
    <source>
        <strain evidence="2">cv. 10/8</strain>
        <tissue evidence="1">Leaf</tissue>
    </source>
</reference>
<protein>
    <submittedName>
        <fullName evidence="1">Putative disease resistance protein (TIR-NBS-LRR class)</fullName>
    </submittedName>
</protein>
<comment type="caution">
    <text evidence="1">The sequence shown here is derived from an EMBL/GenBank/DDBJ whole genome shotgun (WGS) entry which is preliminary data.</text>
</comment>
<accession>A0A392M3S3</accession>
<dbReference type="Proteomes" id="UP000265520">
    <property type="component" value="Unassembled WGS sequence"/>
</dbReference>
<dbReference type="EMBL" id="LXQA010002947">
    <property type="protein sequence ID" value="MCH81909.1"/>
    <property type="molecule type" value="Genomic_DNA"/>
</dbReference>
<organism evidence="1 2">
    <name type="scientific">Trifolium medium</name>
    <dbReference type="NCBI Taxonomy" id="97028"/>
    <lineage>
        <taxon>Eukaryota</taxon>
        <taxon>Viridiplantae</taxon>
        <taxon>Streptophyta</taxon>
        <taxon>Embryophyta</taxon>
        <taxon>Tracheophyta</taxon>
        <taxon>Spermatophyta</taxon>
        <taxon>Magnoliopsida</taxon>
        <taxon>eudicotyledons</taxon>
        <taxon>Gunneridae</taxon>
        <taxon>Pentapetalae</taxon>
        <taxon>rosids</taxon>
        <taxon>fabids</taxon>
        <taxon>Fabales</taxon>
        <taxon>Fabaceae</taxon>
        <taxon>Papilionoideae</taxon>
        <taxon>50 kb inversion clade</taxon>
        <taxon>NPAAA clade</taxon>
        <taxon>Hologalegina</taxon>
        <taxon>IRL clade</taxon>
        <taxon>Trifolieae</taxon>
        <taxon>Trifolium</taxon>
    </lineage>
</organism>
<dbReference type="AlphaFoldDB" id="A0A392M3S3"/>
<proteinExistence type="predicted"/>
<gene>
    <name evidence="1" type="ORF">A2U01_0002703</name>
</gene>
<sequence length="203" mass="23416">MPSSCLVPKVSQEKIMKHFSENFYPRDYFNETLPLLELDIGPIRSSKVFLQIIRDAKTDVIVETSSSAYGVSLKQDQDDYADDRFIQLVEINKESLPKGAINRRFWGTVEVKFGDPFYKPVLKRGYQILWANLLESLLKNIEPTGYSPSILELKCQCTVNEGTSRSIVEEFLYDGNFNLELEELLRRIEQDVMSLNKSYGKLK</sequence>